<sequence>MNWLAMTTFKIRVPTHIILGVNRKTQKPNKIALNVNQYRNLHFQILNNLKKTFASVIEPQLKRKCPVFTERIAIKYELHWHNNSRVDLGNVCSIVDKFFSDCLVNSGRIADDDIKHLPKIFFDVGSIGKVNKPYVVVYVKQLKRK</sequence>
<dbReference type="InterPro" id="IPR036614">
    <property type="entry name" value="RusA-like_sf"/>
</dbReference>
<name>A0A2I7RS12_9CAUD</name>
<evidence type="ECO:0000313" key="1">
    <source>
        <dbReference type="EMBL" id="AUR96424.1"/>
    </source>
</evidence>
<evidence type="ECO:0000313" key="2">
    <source>
        <dbReference type="Proteomes" id="UP000277460"/>
    </source>
</evidence>
<reference evidence="1 2" key="1">
    <citation type="submission" date="2017-11" db="EMBL/GenBank/DDBJ databases">
        <title>A major lineage of nontailed dsDNA viruses as unrecognized killers of marine bacteria.</title>
        <authorList>
            <person name="Kauffman K.M."/>
            <person name="Hussain F.A."/>
            <person name="Yang J."/>
            <person name="Arevalo P."/>
            <person name="Brown J.M."/>
            <person name="Chang W.K."/>
            <person name="VanInsberghe D."/>
            <person name="Elsherbini J."/>
            <person name="Cutler M.B."/>
            <person name="Kelly L."/>
            <person name="Polz M.F."/>
        </authorList>
    </citation>
    <scope>NUCLEOTIDE SEQUENCE [LARGE SCALE GENOMIC DNA]</scope>
</reference>
<dbReference type="SUPFAM" id="SSF103084">
    <property type="entry name" value="Holliday junction resolvase RusA"/>
    <property type="match status" value="1"/>
</dbReference>
<protein>
    <submittedName>
        <fullName evidence="1">RusA-like crossover junction endodeoxyribonuclease</fullName>
    </submittedName>
</protein>
<keyword evidence="2" id="KW-1185">Reference proteome</keyword>
<gene>
    <name evidence="1" type="ORF">NVP1224A_57</name>
</gene>
<dbReference type="GO" id="GO:0000287">
    <property type="term" value="F:magnesium ion binding"/>
    <property type="evidence" value="ECO:0007669"/>
    <property type="project" value="InterPro"/>
</dbReference>
<accession>A0A2I7RS12</accession>
<dbReference type="GO" id="GO:0006310">
    <property type="term" value="P:DNA recombination"/>
    <property type="evidence" value="ECO:0007669"/>
    <property type="project" value="InterPro"/>
</dbReference>
<organism evidence="1 2">
    <name type="scientific">Vibrio phage 1.224.A._10N.261.48.B1</name>
    <dbReference type="NCBI Taxonomy" id="1881226"/>
    <lineage>
        <taxon>Viruses</taxon>
        <taxon>Duplodnaviria</taxon>
        <taxon>Heunggongvirae</taxon>
        <taxon>Uroviricota</taxon>
        <taxon>Caudoviricetes</taxon>
        <taxon>Schitoviridae</taxon>
        <taxon>Mukerjeevirus</taxon>
        <taxon>Mukerjeevirus mv48B1</taxon>
    </lineage>
</organism>
<proteinExistence type="predicted"/>
<dbReference type="EMBL" id="MG592591">
    <property type="protein sequence ID" value="AUR96424.1"/>
    <property type="molecule type" value="Genomic_DNA"/>
</dbReference>
<dbReference type="Proteomes" id="UP000277460">
    <property type="component" value="Segment"/>
</dbReference>
<dbReference type="GO" id="GO:0006281">
    <property type="term" value="P:DNA repair"/>
    <property type="evidence" value="ECO:0007669"/>
    <property type="project" value="InterPro"/>
</dbReference>